<name>A0A5J6FAJ9_9ACTN</name>
<dbReference type="SUPFAM" id="SSF56747">
    <property type="entry name" value="Prim-pol domain"/>
    <property type="match status" value="1"/>
</dbReference>
<organism evidence="3 4">
    <name type="scientific">Streptomyces nitrosporeus</name>
    <dbReference type="NCBI Taxonomy" id="28894"/>
    <lineage>
        <taxon>Bacteria</taxon>
        <taxon>Bacillati</taxon>
        <taxon>Actinomycetota</taxon>
        <taxon>Actinomycetes</taxon>
        <taxon>Kitasatosporales</taxon>
        <taxon>Streptomycetaceae</taxon>
        <taxon>Streptomyces</taxon>
    </lineage>
</organism>
<dbReference type="AlphaFoldDB" id="A0A5J6FAJ9"/>
<proteinExistence type="predicted"/>
<dbReference type="InterPro" id="IPR015330">
    <property type="entry name" value="DNA_primase/pol_bifunc_N"/>
</dbReference>
<sequence length="296" mass="31727">MTTHLLTAALDAAGRGWHVFPLRPADKRPALHGETACSRTGDCAGGHSKWEDRATTDPDRIHRAWTTGRFNIGIATGPSRLVVVDLDAVKAKDPKGTPDGATSLQALCERAGQAVPATYRVRTASGGHHLYFTAPSGIRLTNTAGLLGPHIDTRAWGGYVVAPGSTVNGHTYKVLDDAPVTPLPGWLLDLLKPADRPTEPVRLSVPRRGNRAAETALERETALVASTPEGGREAQLFVSARKVARFVGWGDLTRHEVEEAFQRAGEAAGLPASQCRSTLRSVMNWSLANCRPRETA</sequence>
<dbReference type="GO" id="GO:0016787">
    <property type="term" value="F:hydrolase activity"/>
    <property type="evidence" value="ECO:0007669"/>
    <property type="project" value="UniProtKB-KW"/>
</dbReference>
<dbReference type="Pfam" id="PF09250">
    <property type="entry name" value="Prim-Pol"/>
    <property type="match status" value="1"/>
</dbReference>
<evidence type="ECO:0000259" key="2">
    <source>
        <dbReference type="SMART" id="SM00943"/>
    </source>
</evidence>
<dbReference type="RefSeq" id="WP_150487347.1">
    <property type="nucleotide sequence ID" value="NZ_CP023702.1"/>
</dbReference>
<dbReference type="EMBL" id="CP023702">
    <property type="protein sequence ID" value="QEU71980.1"/>
    <property type="molecule type" value="Genomic_DNA"/>
</dbReference>
<evidence type="ECO:0000313" key="3">
    <source>
        <dbReference type="EMBL" id="QEU71980.1"/>
    </source>
</evidence>
<dbReference type="CDD" id="cd04859">
    <property type="entry name" value="Prim_Pol"/>
    <property type="match status" value="1"/>
</dbReference>
<accession>A0A5J6FAJ9</accession>
<dbReference type="SMART" id="SM00943">
    <property type="entry name" value="Prim-Pol"/>
    <property type="match status" value="1"/>
</dbReference>
<feature type="domain" description="DNA primase/polymerase bifunctional N-terminal" evidence="2">
    <location>
        <begin position="9"/>
        <end position="187"/>
    </location>
</feature>
<keyword evidence="4" id="KW-1185">Reference proteome</keyword>
<dbReference type="InterPro" id="IPR051620">
    <property type="entry name" value="ORF904-like_C"/>
</dbReference>
<protein>
    <submittedName>
        <fullName evidence="3">DNA primase</fullName>
    </submittedName>
</protein>
<evidence type="ECO:0000256" key="1">
    <source>
        <dbReference type="ARBA" id="ARBA00022801"/>
    </source>
</evidence>
<dbReference type="Proteomes" id="UP000326178">
    <property type="component" value="Chromosome"/>
</dbReference>
<reference evidence="3 4" key="1">
    <citation type="submission" date="2017-09" db="EMBL/GenBank/DDBJ databases">
        <authorList>
            <person name="Lee N."/>
            <person name="Cho B.-K."/>
        </authorList>
    </citation>
    <scope>NUCLEOTIDE SEQUENCE [LARGE SCALE GENOMIC DNA]</scope>
    <source>
        <strain evidence="3 4">ATCC 12769</strain>
    </source>
</reference>
<gene>
    <name evidence="3" type="ORF">CP967_08370</name>
</gene>
<dbReference type="PANTHER" id="PTHR35372">
    <property type="entry name" value="ATP BINDING PROTEIN-RELATED"/>
    <property type="match status" value="1"/>
</dbReference>
<dbReference type="OrthoDB" id="3218228at2"/>
<keyword evidence="1" id="KW-0378">Hydrolase</keyword>
<dbReference type="KEGG" id="snk:CP967_08370"/>
<dbReference type="PANTHER" id="PTHR35372:SF2">
    <property type="entry name" value="SF3 HELICASE DOMAIN-CONTAINING PROTEIN"/>
    <property type="match status" value="1"/>
</dbReference>
<evidence type="ECO:0000313" key="4">
    <source>
        <dbReference type="Proteomes" id="UP000326178"/>
    </source>
</evidence>